<keyword evidence="11" id="KW-1133">Transmembrane helix</keyword>
<evidence type="ECO:0000256" key="11">
    <source>
        <dbReference type="SAM" id="Phobius"/>
    </source>
</evidence>
<dbReference type="HOGENOM" id="CLU_564565_0_0_6"/>
<dbReference type="Gene3D" id="3.30.565.10">
    <property type="entry name" value="Histidine kinase-like ATPase, C-terminal domain"/>
    <property type="match status" value="1"/>
</dbReference>
<feature type="compositionally biased region" description="Polar residues" evidence="10">
    <location>
        <begin position="12"/>
        <end position="22"/>
    </location>
</feature>
<dbReference type="SUPFAM" id="SSF55874">
    <property type="entry name" value="ATPase domain of HSP90 chaperone/DNA topoisomerase II/histidine kinase"/>
    <property type="match status" value="1"/>
</dbReference>
<gene>
    <name evidence="13" type="ORF">Acife_2487</name>
</gene>
<evidence type="ECO:0000313" key="13">
    <source>
        <dbReference type="EMBL" id="AEM48581.1"/>
    </source>
</evidence>
<feature type="transmembrane region" description="Helical" evidence="11">
    <location>
        <begin position="208"/>
        <end position="230"/>
    </location>
</feature>
<dbReference type="SMART" id="SM00387">
    <property type="entry name" value="HATPase_c"/>
    <property type="match status" value="1"/>
</dbReference>
<organism evidence="13 14">
    <name type="scientific">Acidithiobacillus ferrivorans SS3</name>
    <dbReference type="NCBI Taxonomy" id="743299"/>
    <lineage>
        <taxon>Bacteria</taxon>
        <taxon>Pseudomonadati</taxon>
        <taxon>Pseudomonadota</taxon>
        <taxon>Acidithiobacillia</taxon>
        <taxon>Acidithiobacillales</taxon>
        <taxon>Acidithiobacillaceae</taxon>
        <taxon>Acidithiobacillus</taxon>
    </lineage>
</organism>
<feature type="region of interest" description="Disordered" evidence="10">
    <location>
        <begin position="1"/>
        <end position="22"/>
    </location>
</feature>
<dbReference type="GO" id="GO:0005524">
    <property type="term" value="F:ATP binding"/>
    <property type="evidence" value="ECO:0007669"/>
    <property type="project" value="UniProtKB-KW"/>
</dbReference>
<keyword evidence="11" id="KW-0472">Membrane</keyword>
<keyword evidence="3" id="KW-0597">Phosphoprotein</keyword>
<dbReference type="InterPro" id="IPR005467">
    <property type="entry name" value="His_kinase_dom"/>
</dbReference>
<dbReference type="Proteomes" id="UP000009220">
    <property type="component" value="Chromosome"/>
</dbReference>
<proteinExistence type="predicted"/>
<dbReference type="SUPFAM" id="SSF47384">
    <property type="entry name" value="Homodimeric domain of signal transducing histidine kinase"/>
    <property type="match status" value="1"/>
</dbReference>
<evidence type="ECO:0000256" key="1">
    <source>
        <dbReference type="ARBA" id="ARBA00000085"/>
    </source>
</evidence>
<dbReference type="STRING" id="743299.Acife_2487"/>
<dbReference type="KEGG" id="afi:Acife_2487"/>
<keyword evidence="9" id="KW-0175">Coiled coil</keyword>
<dbReference type="GO" id="GO:0000155">
    <property type="term" value="F:phosphorelay sensor kinase activity"/>
    <property type="evidence" value="ECO:0007669"/>
    <property type="project" value="InterPro"/>
</dbReference>
<evidence type="ECO:0000313" key="14">
    <source>
        <dbReference type="Proteomes" id="UP000009220"/>
    </source>
</evidence>
<reference evidence="13 14" key="1">
    <citation type="journal article" date="2011" name="J. Bacteriol.">
        <title>Draft genome of the psychrotolerant acidophile Acidithiobacillus ferrivorans SS3.</title>
        <authorList>
            <person name="Liljeqvist M."/>
            <person name="Valdes J."/>
            <person name="Holmes D.S."/>
            <person name="Dopson M."/>
        </authorList>
    </citation>
    <scope>NUCLEOTIDE SEQUENCE [LARGE SCALE GENOMIC DNA]</scope>
    <source>
        <strain evidence="13 14">SS3</strain>
    </source>
</reference>
<keyword evidence="5" id="KW-0547">Nucleotide-binding</keyword>
<protein>
    <recommendedName>
        <fullName evidence="2">histidine kinase</fullName>
        <ecNumber evidence="2">2.7.13.3</ecNumber>
    </recommendedName>
</protein>
<keyword evidence="11" id="KW-0812">Transmembrane</keyword>
<keyword evidence="7" id="KW-0067">ATP-binding</keyword>
<evidence type="ECO:0000256" key="6">
    <source>
        <dbReference type="ARBA" id="ARBA00022777"/>
    </source>
</evidence>
<dbReference type="Pfam" id="PF00512">
    <property type="entry name" value="HisKA"/>
    <property type="match status" value="1"/>
</dbReference>
<sequence length="524" mass="58015">MSSSFKDDQVSVRGSTSPDPQEVSTLHTFLAHIVRNLTRSYIVVVHPILRSWQNMTWRAKSMAFVLLLVALIYILIALFLYTSVRTDLTSQVQTELMRLTQNLASDAADPLLLKDGGKLSKLANSNNPLVRSIVVVNHLGVIVASKNISQLGQVIRLPLPDMANHYTDQFMAPIMAGGHRLGTVWVNSDRQQIAELVNQRLNRTTSRLLILGLITALLGLLGAYLVSLAMTRPVLRLLGEIENMGARLGLEERPTTPCQPLSGDELHRLERAFRLTEQRLKEHLTELRQLHQRQQAMQCMATIGEMSAQVAHEIRNALSSLRGAARYLVRHGNEENQGDFICIIEEEVQRLYDMTQGFLDFGRPYAAMPVDIEIRSLLKHSVQRHTIDLEAKAIAISVDCPPSLHALLDPSLIGQALSNLLLNAIDALPPTGGHIILYAESLPYYQLNIGVRDNGPGIPDEKHSTIFKPYVTTKTKGSGLGLAVVTKIMMVHDGGVELRATASGADFVLHLPLRLPAQVKNRLS</sequence>
<dbReference type="eggNOG" id="COG4191">
    <property type="taxonomic scope" value="Bacteria"/>
</dbReference>
<evidence type="ECO:0000256" key="10">
    <source>
        <dbReference type="SAM" id="MobiDB-lite"/>
    </source>
</evidence>
<evidence type="ECO:0000256" key="4">
    <source>
        <dbReference type="ARBA" id="ARBA00022679"/>
    </source>
</evidence>
<evidence type="ECO:0000256" key="7">
    <source>
        <dbReference type="ARBA" id="ARBA00022840"/>
    </source>
</evidence>
<feature type="compositionally biased region" description="Basic and acidic residues" evidence="10">
    <location>
        <begin position="1"/>
        <end position="10"/>
    </location>
</feature>
<dbReference type="Gene3D" id="1.10.287.130">
    <property type="match status" value="1"/>
</dbReference>
<dbReference type="InterPro" id="IPR036097">
    <property type="entry name" value="HisK_dim/P_sf"/>
</dbReference>
<feature type="domain" description="Histidine kinase" evidence="12">
    <location>
        <begin position="309"/>
        <end position="515"/>
    </location>
</feature>
<comment type="catalytic activity">
    <reaction evidence="1">
        <text>ATP + protein L-histidine = ADP + protein N-phospho-L-histidine.</text>
        <dbReference type="EC" id="2.7.13.3"/>
    </reaction>
</comment>
<dbReference type="RefSeq" id="WP_014029831.1">
    <property type="nucleotide sequence ID" value="NC_015942.1"/>
</dbReference>
<dbReference type="EC" id="2.7.13.3" evidence="2"/>
<evidence type="ECO:0000256" key="3">
    <source>
        <dbReference type="ARBA" id="ARBA00022553"/>
    </source>
</evidence>
<feature type="coiled-coil region" evidence="9">
    <location>
        <begin position="266"/>
        <end position="293"/>
    </location>
</feature>
<dbReference type="InterPro" id="IPR003594">
    <property type="entry name" value="HATPase_dom"/>
</dbReference>
<dbReference type="InterPro" id="IPR036890">
    <property type="entry name" value="HATPase_C_sf"/>
</dbReference>
<evidence type="ECO:0000256" key="5">
    <source>
        <dbReference type="ARBA" id="ARBA00022741"/>
    </source>
</evidence>
<evidence type="ECO:0000256" key="2">
    <source>
        <dbReference type="ARBA" id="ARBA00012438"/>
    </source>
</evidence>
<keyword evidence="4" id="KW-0808">Transferase</keyword>
<dbReference type="PANTHER" id="PTHR43065">
    <property type="entry name" value="SENSOR HISTIDINE KINASE"/>
    <property type="match status" value="1"/>
</dbReference>
<dbReference type="PROSITE" id="PS50109">
    <property type="entry name" value="HIS_KIN"/>
    <property type="match status" value="1"/>
</dbReference>
<accession>G0JPZ8</accession>
<dbReference type="CDD" id="cd00082">
    <property type="entry name" value="HisKA"/>
    <property type="match status" value="1"/>
</dbReference>
<dbReference type="InterPro" id="IPR003661">
    <property type="entry name" value="HisK_dim/P_dom"/>
</dbReference>
<evidence type="ECO:0000259" key="12">
    <source>
        <dbReference type="PROSITE" id="PS50109"/>
    </source>
</evidence>
<dbReference type="Pfam" id="PF02518">
    <property type="entry name" value="HATPase_c"/>
    <property type="match status" value="1"/>
</dbReference>
<keyword evidence="6 13" id="KW-0418">Kinase</keyword>
<dbReference type="PRINTS" id="PR00344">
    <property type="entry name" value="BCTRLSENSOR"/>
</dbReference>
<evidence type="ECO:0000256" key="8">
    <source>
        <dbReference type="ARBA" id="ARBA00023012"/>
    </source>
</evidence>
<evidence type="ECO:0000256" key="9">
    <source>
        <dbReference type="SAM" id="Coils"/>
    </source>
</evidence>
<name>G0JPZ8_9PROT</name>
<dbReference type="AlphaFoldDB" id="G0JPZ8"/>
<dbReference type="SMART" id="SM00388">
    <property type="entry name" value="HisKA"/>
    <property type="match status" value="1"/>
</dbReference>
<dbReference type="PANTHER" id="PTHR43065:SF10">
    <property type="entry name" value="PEROXIDE STRESS-ACTIVATED HISTIDINE KINASE MAK3"/>
    <property type="match status" value="1"/>
</dbReference>
<keyword evidence="8" id="KW-0902">Two-component regulatory system</keyword>
<feature type="transmembrane region" description="Helical" evidence="11">
    <location>
        <begin position="61"/>
        <end position="81"/>
    </location>
</feature>
<dbReference type="EMBL" id="CP002985">
    <property type="protein sequence ID" value="AEM48581.1"/>
    <property type="molecule type" value="Genomic_DNA"/>
</dbReference>
<dbReference type="InterPro" id="IPR004358">
    <property type="entry name" value="Sig_transdc_His_kin-like_C"/>
</dbReference>
<dbReference type="Gene3D" id="6.10.340.10">
    <property type="match status" value="1"/>
</dbReference>